<feature type="transmembrane region" description="Helical" evidence="8">
    <location>
        <begin position="290"/>
        <end position="313"/>
    </location>
</feature>
<dbReference type="CDD" id="cd16017">
    <property type="entry name" value="LptA"/>
    <property type="match status" value="1"/>
</dbReference>
<feature type="transmembrane region" description="Helical" evidence="8">
    <location>
        <begin position="124"/>
        <end position="145"/>
    </location>
</feature>
<proteinExistence type="predicted"/>
<dbReference type="Pfam" id="PF00884">
    <property type="entry name" value="Sulfatase"/>
    <property type="match status" value="1"/>
</dbReference>
<keyword evidence="6 8" id="KW-1133">Transmembrane helix</keyword>
<evidence type="ECO:0000256" key="1">
    <source>
        <dbReference type="ARBA" id="ARBA00004429"/>
    </source>
</evidence>
<feature type="transmembrane region" description="Helical" evidence="8">
    <location>
        <begin position="320"/>
        <end position="342"/>
    </location>
</feature>
<evidence type="ECO:0000256" key="6">
    <source>
        <dbReference type="ARBA" id="ARBA00022989"/>
    </source>
</evidence>
<comment type="subcellular location">
    <subcellularLocation>
        <location evidence="1">Cell inner membrane</location>
        <topology evidence="1">Multi-pass membrane protein</topology>
    </subcellularLocation>
</comment>
<feature type="transmembrane region" description="Helical" evidence="8">
    <location>
        <begin position="192"/>
        <end position="210"/>
    </location>
</feature>
<evidence type="ECO:0000256" key="2">
    <source>
        <dbReference type="ARBA" id="ARBA00022475"/>
    </source>
</evidence>
<feature type="transmembrane region" description="Helical" evidence="8">
    <location>
        <begin position="362"/>
        <end position="383"/>
    </location>
</feature>
<evidence type="ECO:0000259" key="10">
    <source>
        <dbReference type="Pfam" id="PF08019"/>
    </source>
</evidence>
<feature type="transmembrane region" description="Helical" evidence="8">
    <location>
        <begin position="395"/>
        <end position="418"/>
    </location>
</feature>
<keyword evidence="3" id="KW-0997">Cell inner membrane</keyword>
<dbReference type="Proteomes" id="UP001164819">
    <property type="component" value="Chromosome"/>
</dbReference>
<evidence type="ECO:0000256" key="8">
    <source>
        <dbReference type="SAM" id="Phobius"/>
    </source>
</evidence>
<feature type="domain" description="Phosphoethanolamine transferase N-terminal" evidence="10">
    <location>
        <begin position="305"/>
        <end position="448"/>
    </location>
</feature>
<feature type="domain" description="Sulfatase N-terminal" evidence="9">
    <location>
        <begin position="481"/>
        <end position="768"/>
    </location>
</feature>
<reference evidence="11" key="1">
    <citation type="journal article" date="2022" name="Front. Microbiol.">
        <title>New perspectives on an old grouping: The genomic and phenotypic variability of Oxalobacter formigenes and the implications for calcium oxalate stone prevention.</title>
        <authorList>
            <person name="Chmiel J.A."/>
            <person name="Carr C."/>
            <person name="Stuivenberg G.A."/>
            <person name="Venema R."/>
            <person name="Chanyi R.M."/>
            <person name="Al K.F."/>
            <person name="Giguere D."/>
            <person name="Say H."/>
            <person name="Akouris P.P."/>
            <person name="Dominguez Romero S.A."/>
            <person name="Kwong A."/>
            <person name="Tai V."/>
            <person name="Koval S.F."/>
            <person name="Razvi H."/>
            <person name="Bjazevic J."/>
            <person name="Burton J.P."/>
        </authorList>
    </citation>
    <scope>NUCLEOTIDE SEQUENCE</scope>
    <source>
        <strain evidence="11">OxK</strain>
    </source>
</reference>
<dbReference type="SUPFAM" id="SSF53649">
    <property type="entry name" value="Alkaline phosphatase-like"/>
    <property type="match status" value="1"/>
</dbReference>
<dbReference type="GO" id="GO:0005886">
    <property type="term" value="C:plasma membrane"/>
    <property type="evidence" value="ECO:0007669"/>
    <property type="project" value="UniProtKB-SubCell"/>
</dbReference>
<organism evidence="11">
    <name type="scientific">Oxalobacter aliiformigenes</name>
    <dbReference type="NCBI Taxonomy" id="2946593"/>
    <lineage>
        <taxon>Bacteria</taxon>
        <taxon>Pseudomonadati</taxon>
        <taxon>Pseudomonadota</taxon>
        <taxon>Betaproteobacteria</taxon>
        <taxon>Burkholderiales</taxon>
        <taxon>Oxalobacteraceae</taxon>
        <taxon>Oxalobacter</taxon>
    </lineage>
</organism>
<feature type="transmembrane region" description="Helical" evidence="8">
    <location>
        <begin position="170"/>
        <end position="185"/>
    </location>
</feature>
<protein>
    <submittedName>
        <fullName evidence="11">Phosphoethanolamine--lipid A transferase</fullName>
    </submittedName>
</protein>
<dbReference type="PANTHER" id="PTHR30443:SF0">
    <property type="entry name" value="PHOSPHOETHANOLAMINE TRANSFERASE EPTA"/>
    <property type="match status" value="1"/>
</dbReference>
<evidence type="ECO:0000256" key="4">
    <source>
        <dbReference type="ARBA" id="ARBA00022679"/>
    </source>
</evidence>
<gene>
    <name evidence="11" type="ORF">NB646_08690</name>
</gene>
<dbReference type="AlphaFoldDB" id="A0A9E9LCZ0"/>
<keyword evidence="5 8" id="KW-0812">Transmembrane</keyword>
<feature type="transmembrane region" description="Helical" evidence="8">
    <location>
        <begin position="252"/>
        <end position="270"/>
    </location>
</feature>
<sequence>MAENDNLHQIPEKSCTGNSFSRWLMRKIVYESTEFYDSLLIVGPLWFLAYIVFSGFPDLDRFVAGAFYQGRERWVGNHLSFLNAVPEWGGWLIPLMAVSIALVFYAVSLWQGDAGKSYVWRNHLLYLAGTVSACIFVVGLCRYFSPGYGPSDLTVYGGVLSGIGRCFPDSHAGTVFCLFALYFVFRDTYPRLARLVLSVVLFSGVLYTLTEMARGEQFLSQSLATLVMDWSLCAVLYRLSLGRILGAKPLPLPRHQAMLVAVTVVYWLIFFNRALFGQILSQRGLGTLDILVQATGVFMLLGLGFFTVLNLVVFPKVLKAVLVVLTLTAATVNYFSLHYGVVVNSDMINNVFATDIAEAGELLNFSMCVEVLFSALPLLFIIIQSPVVPQKFMKRLQWAAGLSVLSLSLGGMVLFASFQGLASLVRGEPVVRHMITPLNVVSATVKATLADARAGEARPRTVIDDRPELGPTWRQPRGSLTVVVVGETARLANWGLAGYERNTTPGLSKRNVYAFRETVSCGTSTDVSLPCMFSRVGRANYDRKRILEEESLLPVLQRAGLRVFWQDNQSGCKGVCDGVTELKINRDMAGKLCKNGHCFDGALLAGLDTHAILNPHGGTVLFLHQLGNHGPGYFRRYPRDFEVFKPACRDDKLQNCSREEIVNAYDNAILYTDYVLSGLIDWLAGMHDLDTALLYVSDHGESLGENNLFLHGAPLVIAPIEQTRVPMFLWLSAGYRERLGLDDACMREVASRSASHDMLYSSLMGILDVKSSTYEGKLDFTRACRNPNLALKVAGTRVSSGLKSRNE</sequence>
<dbReference type="Pfam" id="PF08019">
    <property type="entry name" value="EptA_B_N"/>
    <property type="match status" value="1"/>
</dbReference>
<evidence type="ECO:0000256" key="3">
    <source>
        <dbReference type="ARBA" id="ARBA00022519"/>
    </source>
</evidence>
<dbReference type="Gene3D" id="3.40.720.10">
    <property type="entry name" value="Alkaline Phosphatase, subunit A"/>
    <property type="match status" value="1"/>
</dbReference>
<dbReference type="RefSeq" id="WP_269315788.1">
    <property type="nucleotide sequence ID" value="NZ_CP098251.1"/>
</dbReference>
<dbReference type="PANTHER" id="PTHR30443">
    <property type="entry name" value="INNER MEMBRANE PROTEIN"/>
    <property type="match status" value="1"/>
</dbReference>
<dbReference type="EMBL" id="CP098251">
    <property type="protein sequence ID" value="WAV90896.1"/>
    <property type="molecule type" value="Genomic_DNA"/>
</dbReference>
<evidence type="ECO:0000256" key="5">
    <source>
        <dbReference type="ARBA" id="ARBA00022692"/>
    </source>
</evidence>
<dbReference type="InterPro" id="IPR058130">
    <property type="entry name" value="PEA_transf_C"/>
</dbReference>
<evidence type="ECO:0000313" key="11">
    <source>
        <dbReference type="EMBL" id="WAV90896.1"/>
    </source>
</evidence>
<dbReference type="GO" id="GO:0009244">
    <property type="term" value="P:lipopolysaccharide core region biosynthetic process"/>
    <property type="evidence" value="ECO:0007669"/>
    <property type="project" value="TreeGrafter"/>
</dbReference>
<evidence type="ECO:0000259" key="9">
    <source>
        <dbReference type="Pfam" id="PF00884"/>
    </source>
</evidence>
<dbReference type="InterPro" id="IPR040423">
    <property type="entry name" value="PEA_transferase"/>
</dbReference>
<keyword evidence="4 11" id="KW-0808">Transferase</keyword>
<name>A0A9E9LCZ0_9BURK</name>
<dbReference type="NCBIfam" id="NF028537">
    <property type="entry name" value="P_eth_NH2_trans"/>
    <property type="match status" value="1"/>
</dbReference>
<feature type="transmembrane region" description="Helical" evidence="8">
    <location>
        <begin position="35"/>
        <end position="53"/>
    </location>
</feature>
<keyword evidence="2" id="KW-1003">Cell membrane</keyword>
<feature type="transmembrane region" description="Helical" evidence="8">
    <location>
        <begin position="222"/>
        <end position="240"/>
    </location>
</feature>
<keyword evidence="7 8" id="KW-0472">Membrane</keyword>
<dbReference type="GO" id="GO:0016776">
    <property type="term" value="F:phosphotransferase activity, phosphate group as acceptor"/>
    <property type="evidence" value="ECO:0007669"/>
    <property type="project" value="TreeGrafter"/>
</dbReference>
<dbReference type="InterPro" id="IPR017850">
    <property type="entry name" value="Alkaline_phosphatase_core_sf"/>
</dbReference>
<accession>A0A9E9LCZ0</accession>
<dbReference type="InterPro" id="IPR000917">
    <property type="entry name" value="Sulfatase_N"/>
</dbReference>
<dbReference type="InterPro" id="IPR012549">
    <property type="entry name" value="EptA-like_N"/>
</dbReference>
<evidence type="ECO:0000256" key="7">
    <source>
        <dbReference type="ARBA" id="ARBA00023136"/>
    </source>
</evidence>
<feature type="transmembrane region" description="Helical" evidence="8">
    <location>
        <begin position="91"/>
        <end position="112"/>
    </location>
</feature>